<sequence length="65" mass="7124">MAAAEQMAIAIVLLALLACVGLVLGRRRAHRRQVQHVQQRRTRALHVARGTSSASVPAAAVRRRF</sequence>
<feature type="region of interest" description="Disordered" evidence="1">
    <location>
        <begin position="34"/>
        <end position="65"/>
    </location>
</feature>
<keyword evidence="2" id="KW-0645">Protease</keyword>
<name>A0A7W9BCX6_9SPHN</name>
<dbReference type="GO" id="GO:0006508">
    <property type="term" value="P:proteolysis"/>
    <property type="evidence" value="ECO:0007669"/>
    <property type="project" value="UniProtKB-KW"/>
</dbReference>
<proteinExistence type="predicted"/>
<protein>
    <submittedName>
        <fullName evidence="2">Membrane protein implicated in regulation of membrane protease activity</fullName>
    </submittedName>
</protein>
<keyword evidence="3" id="KW-1185">Reference proteome</keyword>
<dbReference type="GO" id="GO:0008233">
    <property type="term" value="F:peptidase activity"/>
    <property type="evidence" value="ECO:0007669"/>
    <property type="project" value="UniProtKB-KW"/>
</dbReference>
<feature type="compositionally biased region" description="Low complexity" evidence="1">
    <location>
        <begin position="52"/>
        <end position="65"/>
    </location>
</feature>
<feature type="compositionally biased region" description="Basic residues" evidence="1">
    <location>
        <begin position="34"/>
        <end position="46"/>
    </location>
</feature>
<keyword evidence="2" id="KW-0378">Hydrolase</keyword>
<evidence type="ECO:0000313" key="3">
    <source>
        <dbReference type="Proteomes" id="UP000546200"/>
    </source>
</evidence>
<dbReference type="EMBL" id="JACIJK010000005">
    <property type="protein sequence ID" value="MBB5714954.1"/>
    <property type="molecule type" value="Genomic_DNA"/>
</dbReference>
<dbReference type="AlphaFoldDB" id="A0A7W9BCX6"/>
<organism evidence="2 3">
    <name type="scientific">Sphingomonas aerophila</name>
    <dbReference type="NCBI Taxonomy" id="1344948"/>
    <lineage>
        <taxon>Bacteria</taxon>
        <taxon>Pseudomonadati</taxon>
        <taxon>Pseudomonadota</taxon>
        <taxon>Alphaproteobacteria</taxon>
        <taxon>Sphingomonadales</taxon>
        <taxon>Sphingomonadaceae</taxon>
        <taxon>Sphingomonas</taxon>
    </lineage>
</organism>
<evidence type="ECO:0000256" key="1">
    <source>
        <dbReference type="SAM" id="MobiDB-lite"/>
    </source>
</evidence>
<accession>A0A7W9BCX6</accession>
<gene>
    <name evidence="2" type="ORF">FHS94_001795</name>
</gene>
<comment type="caution">
    <text evidence="2">The sequence shown here is derived from an EMBL/GenBank/DDBJ whole genome shotgun (WGS) entry which is preliminary data.</text>
</comment>
<dbReference type="RefSeq" id="WP_184056800.1">
    <property type="nucleotide sequence ID" value="NZ_JACIJK010000005.1"/>
</dbReference>
<reference evidence="2 3" key="1">
    <citation type="submission" date="2020-08" db="EMBL/GenBank/DDBJ databases">
        <title>Genomic Encyclopedia of Type Strains, Phase IV (KMG-IV): sequencing the most valuable type-strain genomes for metagenomic binning, comparative biology and taxonomic classification.</title>
        <authorList>
            <person name="Goeker M."/>
        </authorList>
    </citation>
    <scope>NUCLEOTIDE SEQUENCE [LARGE SCALE GENOMIC DNA]</scope>
    <source>
        <strain evidence="2 3">DSM 100044</strain>
    </source>
</reference>
<evidence type="ECO:0000313" key="2">
    <source>
        <dbReference type="EMBL" id="MBB5714954.1"/>
    </source>
</evidence>
<dbReference type="Proteomes" id="UP000546200">
    <property type="component" value="Unassembled WGS sequence"/>
</dbReference>